<comment type="caution">
    <text evidence="3">The sequence shown here is derived from an EMBL/GenBank/DDBJ whole genome shotgun (WGS) entry which is preliminary data.</text>
</comment>
<feature type="chain" id="PRO_5038693039" description="Ig-like domain-containing protein" evidence="1">
    <location>
        <begin position="27"/>
        <end position="1091"/>
    </location>
</feature>
<sequence length="1091" mass="120517">MSNRLLCRVFCLVQAIVLSHVFPAWAGPVTAVPYEATFEDAADNANWQFADVPPNLFQPSNSVLTHWEVGNLTSRYGASSLYVVDKDNNVGYDKGSYLIAAYRTYMLPAGQYNVSFDWKAVGNSSDGLYVAWVPANQSIVGMQSGAVIPSYIQLNLINDLRTSEPRSQAITQPMKQNAAFKNVTGSVNVTTGVNYNLVFVWVVNNSSADPMTPGACIDNVQVTRVLTSSDGFELPDNLSYAAVGNNAKFSWTGTADSWDFELYGSQSTDPVAAQSGLTTQEIQMGLTTLPEGIYTFRVRSWGDGEHSRWVEYTNILIYDPAAHCLDYLNFSAPGVTCTYGDYLSEMDDAIFDNVGFIDYGYESIESRHTIHYVPGETDPRTNGMLPTVPPGEIAAVRLGNWDEGGYGQSVTYTILVTEDIGVLQVKYAVVSQSGGHERPEQPTFYLEILDMNNNQLSPTCGVADFRPPTSGMAEGWHIGSESDIYWREWTTIGINLQDYIGQNVKVRIRTSGCSPTAHWGYGYFTLGCSSGEIIGVTCGEKPRTLAVDPGFKYRWYKPNNPDEPFYAGQDSTAQELYIASNDSNLYACDLISLANEECYFTLRASAMARYPKARATFTHTPEDCINRVSITNNSSIFGYYFIDGREMEVNTMDTCGSYEWSRINDDGSSTVFSTARYPDPLVLPNEGDTFQVQLKVGMVGDITCFGIDTFDVYVPAIGPNEAVTEQYICAGDSVEFEGALYKEPGEYPILLQNVAGCDSLLTLRLNVLQVDTVVEDPDTICDDQVLQWRGVTINGQDFLGDSVFYSSLQSSMLDCDSIVYVKQITVMENLLVALDEIPSEVCADDTAIIISYHVEAGSAKQYDLVFEGEGKVTFGDILNHPITDESVIVLPLRNSSGIQVEPGNYSALLTVYNYNKCGNVQFPIEFGVLYSRHILQQKWNDAIAIKNAQYNGGYDFVSYRWYRNGEPINEYGPYLYLGEGNEFVWGDYYQVGLVCAGKTEEILTCPLYPEPKESGSMQPSLANVGGMWKVSAPNLGTGEALVWSSMGLPLGKWSIQNGEVYIPQPERQGVYIIEVRSFTNAEVSVLKAVVD</sequence>
<name>A0A9D9HRY2_9BACT</name>
<accession>A0A9D9HRY2</accession>
<gene>
    <name evidence="3" type="ORF">IAA73_01160</name>
</gene>
<evidence type="ECO:0000313" key="3">
    <source>
        <dbReference type="EMBL" id="MBO8458935.1"/>
    </source>
</evidence>
<evidence type="ECO:0000259" key="2">
    <source>
        <dbReference type="PROSITE" id="PS50835"/>
    </source>
</evidence>
<feature type="signal peptide" evidence="1">
    <location>
        <begin position="1"/>
        <end position="26"/>
    </location>
</feature>
<organism evidence="3 4">
    <name type="scientific">Candidatus Gallipaludibacter merdavium</name>
    <dbReference type="NCBI Taxonomy" id="2840839"/>
    <lineage>
        <taxon>Bacteria</taxon>
        <taxon>Pseudomonadati</taxon>
        <taxon>Bacteroidota</taxon>
        <taxon>Bacteroidia</taxon>
        <taxon>Bacteroidales</taxon>
        <taxon>Candidatus Gallipaludibacter</taxon>
    </lineage>
</organism>
<feature type="domain" description="Ig-like" evidence="2">
    <location>
        <begin position="515"/>
        <end position="588"/>
    </location>
</feature>
<reference evidence="3" key="1">
    <citation type="submission" date="2020-10" db="EMBL/GenBank/DDBJ databases">
        <authorList>
            <person name="Gilroy R."/>
        </authorList>
    </citation>
    <scope>NUCLEOTIDE SEQUENCE</scope>
    <source>
        <strain evidence="3">G3-3990</strain>
    </source>
</reference>
<dbReference type="PROSITE" id="PS50835">
    <property type="entry name" value="IG_LIKE"/>
    <property type="match status" value="1"/>
</dbReference>
<reference evidence="3" key="2">
    <citation type="journal article" date="2021" name="PeerJ">
        <title>Extensive microbial diversity within the chicken gut microbiome revealed by metagenomics and culture.</title>
        <authorList>
            <person name="Gilroy R."/>
            <person name="Ravi A."/>
            <person name="Getino M."/>
            <person name="Pursley I."/>
            <person name="Horton D.L."/>
            <person name="Alikhan N.F."/>
            <person name="Baker D."/>
            <person name="Gharbi K."/>
            <person name="Hall N."/>
            <person name="Watson M."/>
            <person name="Adriaenssens E.M."/>
            <person name="Foster-Nyarko E."/>
            <person name="Jarju S."/>
            <person name="Secka A."/>
            <person name="Antonio M."/>
            <person name="Oren A."/>
            <person name="Chaudhuri R.R."/>
            <person name="La Ragione R."/>
            <person name="Hildebrand F."/>
            <person name="Pallen M.J."/>
        </authorList>
    </citation>
    <scope>NUCLEOTIDE SEQUENCE</scope>
    <source>
        <strain evidence="3">G3-3990</strain>
    </source>
</reference>
<keyword evidence="1" id="KW-0732">Signal</keyword>
<evidence type="ECO:0000256" key="1">
    <source>
        <dbReference type="SAM" id="SignalP"/>
    </source>
</evidence>
<dbReference type="AlphaFoldDB" id="A0A9D9HRY2"/>
<dbReference type="EMBL" id="JADIMG010000006">
    <property type="protein sequence ID" value="MBO8458935.1"/>
    <property type="molecule type" value="Genomic_DNA"/>
</dbReference>
<proteinExistence type="predicted"/>
<dbReference type="Proteomes" id="UP000823641">
    <property type="component" value="Unassembled WGS sequence"/>
</dbReference>
<evidence type="ECO:0000313" key="4">
    <source>
        <dbReference type="Proteomes" id="UP000823641"/>
    </source>
</evidence>
<protein>
    <recommendedName>
        <fullName evidence="2">Ig-like domain-containing protein</fullName>
    </recommendedName>
</protein>
<dbReference type="InterPro" id="IPR007110">
    <property type="entry name" value="Ig-like_dom"/>
</dbReference>